<dbReference type="GO" id="GO:0005829">
    <property type="term" value="C:cytosol"/>
    <property type="evidence" value="ECO:0007669"/>
    <property type="project" value="TreeGrafter"/>
</dbReference>
<dbReference type="AlphaFoldDB" id="A0A2A9DPP9"/>
<dbReference type="Gene3D" id="1.10.10.10">
    <property type="entry name" value="Winged helix-like DNA-binding domain superfamily/Winged helix DNA-binding domain"/>
    <property type="match status" value="1"/>
</dbReference>
<name>A0A2A9DPP9_9CORY</name>
<dbReference type="PANTHER" id="PTHR30154">
    <property type="entry name" value="LEUCINE-RESPONSIVE REGULATORY PROTEIN"/>
    <property type="match status" value="1"/>
</dbReference>
<dbReference type="OrthoDB" id="4411089at2"/>
<dbReference type="Gene3D" id="3.30.70.920">
    <property type="match status" value="1"/>
</dbReference>
<dbReference type="GO" id="GO:0043565">
    <property type="term" value="F:sequence-specific DNA binding"/>
    <property type="evidence" value="ECO:0007669"/>
    <property type="project" value="InterPro"/>
</dbReference>
<dbReference type="Pfam" id="PF01037">
    <property type="entry name" value="AsnC_trans_reg"/>
    <property type="match status" value="1"/>
</dbReference>
<accession>A0A2A9DPP9</accession>
<keyword evidence="1" id="KW-0805">Transcription regulation</keyword>
<dbReference type="RefSeq" id="WP_048380099.1">
    <property type="nucleotide sequence ID" value="NZ_LDYE01000006.1"/>
</dbReference>
<evidence type="ECO:0000256" key="1">
    <source>
        <dbReference type="ARBA" id="ARBA00023015"/>
    </source>
</evidence>
<organism evidence="5 6">
    <name type="scientific">Corynebacterium renale</name>
    <dbReference type="NCBI Taxonomy" id="1724"/>
    <lineage>
        <taxon>Bacteria</taxon>
        <taxon>Bacillati</taxon>
        <taxon>Actinomycetota</taxon>
        <taxon>Actinomycetes</taxon>
        <taxon>Mycobacteriales</taxon>
        <taxon>Corynebacteriaceae</taxon>
        <taxon>Corynebacterium</taxon>
    </lineage>
</organism>
<evidence type="ECO:0000259" key="4">
    <source>
        <dbReference type="PROSITE" id="PS50956"/>
    </source>
</evidence>
<comment type="caution">
    <text evidence="5">The sequence shown here is derived from an EMBL/GenBank/DDBJ whole genome shotgun (WGS) entry which is preliminary data.</text>
</comment>
<sequence>MNRPLDEVDRSILRELKNNARLPIAELATRVRVSESTAHRRLKALIDAKVITRFTTETAPAVTADGVEALVKIRLQSSARAGLTSFYTFLRTLPGVEHVYFLAGDVDFVVHMKGTGAQAVRHFVSEVISSRPEVSETNTSLIFEHGDGTHI</sequence>
<dbReference type="Proteomes" id="UP000221653">
    <property type="component" value="Unassembled WGS sequence"/>
</dbReference>
<evidence type="ECO:0000256" key="2">
    <source>
        <dbReference type="ARBA" id="ARBA00023125"/>
    </source>
</evidence>
<dbReference type="InterPro" id="IPR019888">
    <property type="entry name" value="Tscrpt_reg_AsnC-like"/>
</dbReference>
<dbReference type="CDD" id="cd00090">
    <property type="entry name" value="HTH_ARSR"/>
    <property type="match status" value="1"/>
</dbReference>
<dbReference type="InterPro" id="IPR036388">
    <property type="entry name" value="WH-like_DNA-bd_sf"/>
</dbReference>
<proteinExistence type="predicted"/>
<dbReference type="GO" id="GO:0043200">
    <property type="term" value="P:response to amino acid"/>
    <property type="evidence" value="ECO:0007669"/>
    <property type="project" value="TreeGrafter"/>
</dbReference>
<keyword evidence="2 5" id="KW-0238">DNA-binding</keyword>
<feature type="domain" description="HTH asnC-type" evidence="4">
    <location>
        <begin position="5"/>
        <end position="68"/>
    </location>
</feature>
<evidence type="ECO:0000256" key="3">
    <source>
        <dbReference type="ARBA" id="ARBA00023163"/>
    </source>
</evidence>
<dbReference type="PANTHER" id="PTHR30154:SF54">
    <property type="entry name" value="POSSIBLE TRANSCRIPTIONAL REGULATORY PROTEIN (PROBABLY LRP_ASNC-FAMILY)"/>
    <property type="match status" value="1"/>
</dbReference>
<gene>
    <name evidence="5" type="ORF">ATK06_1251</name>
</gene>
<dbReference type="PRINTS" id="PR00033">
    <property type="entry name" value="HTHASNC"/>
</dbReference>
<evidence type="ECO:0000313" key="6">
    <source>
        <dbReference type="Proteomes" id="UP000221653"/>
    </source>
</evidence>
<dbReference type="EMBL" id="PDJF01000001">
    <property type="protein sequence ID" value="PFG28155.1"/>
    <property type="molecule type" value="Genomic_DNA"/>
</dbReference>
<protein>
    <submittedName>
        <fullName evidence="5">DNA-binding Lrp family transcriptional regulator</fullName>
    </submittedName>
</protein>
<dbReference type="STRING" id="1724.GCA_001044175_01726"/>
<dbReference type="InterPro" id="IPR036390">
    <property type="entry name" value="WH_DNA-bd_sf"/>
</dbReference>
<dbReference type="Pfam" id="PF13412">
    <property type="entry name" value="HTH_24"/>
    <property type="match status" value="1"/>
</dbReference>
<dbReference type="PROSITE" id="PS50956">
    <property type="entry name" value="HTH_ASNC_2"/>
    <property type="match status" value="1"/>
</dbReference>
<reference evidence="5 6" key="1">
    <citation type="submission" date="2017-10" db="EMBL/GenBank/DDBJ databases">
        <title>Sequencing the genomes of 1000 actinobacteria strains.</title>
        <authorList>
            <person name="Klenk H.-P."/>
        </authorList>
    </citation>
    <scope>NUCLEOTIDE SEQUENCE [LARGE SCALE GENOMIC DNA]</scope>
    <source>
        <strain evidence="5 6">DSM 20688</strain>
    </source>
</reference>
<evidence type="ECO:0000313" key="5">
    <source>
        <dbReference type="EMBL" id="PFG28155.1"/>
    </source>
</evidence>
<dbReference type="InterPro" id="IPR000485">
    <property type="entry name" value="AsnC-type_HTH_dom"/>
</dbReference>
<dbReference type="InterPro" id="IPR019887">
    <property type="entry name" value="Tscrpt_reg_AsnC/Lrp_C"/>
</dbReference>
<dbReference type="SUPFAM" id="SSF46785">
    <property type="entry name" value="Winged helix' DNA-binding domain"/>
    <property type="match status" value="1"/>
</dbReference>
<dbReference type="InterPro" id="IPR011991">
    <property type="entry name" value="ArsR-like_HTH"/>
</dbReference>
<keyword evidence="6" id="KW-1185">Reference proteome</keyword>
<dbReference type="InterPro" id="IPR011008">
    <property type="entry name" value="Dimeric_a/b-barrel"/>
</dbReference>
<dbReference type="SUPFAM" id="SSF54909">
    <property type="entry name" value="Dimeric alpha+beta barrel"/>
    <property type="match status" value="1"/>
</dbReference>
<keyword evidence="3" id="KW-0804">Transcription</keyword>
<dbReference type="SMART" id="SM00344">
    <property type="entry name" value="HTH_ASNC"/>
    <property type="match status" value="1"/>
</dbReference>